<reference evidence="5" key="4">
    <citation type="journal article" date="2018" name="Nat. Plants">
        <title>Whole-genome landscape of Medicago truncatula symbiotic genes.</title>
        <authorList>
            <person name="Pecrix Y."/>
            <person name="Staton S.E."/>
            <person name="Sallet E."/>
            <person name="Lelandais-Briere C."/>
            <person name="Moreau S."/>
            <person name="Carrere S."/>
            <person name="Blein T."/>
            <person name="Jardinaud M.F."/>
            <person name="Latrasse D."/>
            <person name="Zouine M."/>
            <person name="Zahm M."/>
            <person name="Kreplak J."/>
            <person name="Mayjonade B."/>
            <person name="Satge C."/>
            <person name="Perez M."/>
            <person name="Cauet S."/>
            <person name="Marande W."/>
            <person name="Chantry-Darmon C."/>
            <person name="Lopez-Roques C."/>
            <person name="Bouchez O."/>
            <person name="Berard A."/>
            <person name="Debelle F."/>
            <person name="Munos S."/>
            <person name="Bendahmane A."/>
            <person name="Berges H."/>
            <person name="Niebel A."/>
            <person name="Buitink J."/>
            <person name="Frugier F."/>
            <person name="Benhamed M."/>
            <person name="Crespi M."/>
            <person name="Gouzy J."/>
            <person name="Gamas P."/>
        </authorList>
    </citation>
    <scope>NUCLEOTIDE SEQUENCE [LARGE SCALE GENOMIC DNA]</scope>
    <source>
        <strain evidence="5">cv. Jemalong A17</strain>
    </source>
</reference>
<dbReference type="PANTHER" id="PTHR34808:SF5">
    <property type="entry name" value="SMP DOMAIN-CONTAINING PROTEIN"/>
    <property type="match status" value="1"/>
</dbReference>
<dbReference type="Proteomes" id="UP000265566">
    <property type="component" value="Chromosome 8"/>
</dbReference>
<evidence type="ECO:0000313" key="3">
    <source>
        <dbReference type="EnsemblPlants" id="AET01477"/>
    </source>
</evidence>
<reference evidence="1 4" key="2">
    <citation type="journal article" date="2014" name="BMC Genomics">
        <title>An improved genome release (version Mt4.0) for the model legume Medicago truncatula.</title>
        <authorList>
            <person name="Tang H."/>
            <person name="Krishnakumar V."/>
            <person name="Bidwell S."/>
            <person name="Rosen B."/>
            <person name="Chan A."/>
            <person name="Zhou S."/>
            <person name="Gentzbittel L."/>
            <person name="Childs K.L."/>
            <person name="Yandell M."/>
            <person name="Gundlach H."/>
            <person name="Mayer K.F."/>
            <person name="Schwartz D.C."/>
            <person name="Town C.D."/>
        </authorList>
    </citation>
    <scope>GENOME REANNOTATION</scope>
    <source>
        <strain evidence="3 4">cv. Jemalong A17</strain>
    </source>
</reference>
<dbReference type="HOGENOM" id="CLU_178861_0_0_1"/>
<dbReference type="EMBL" id="CM001224">
    <property type="protein sequence ID" value="AET01477.1"/>
    <property type="molecule type" value="Genomic_DNA"/>
</dbReference>
<protein>
    <submittedName>
        <fullName evidence="1 3">Uncharacterized protein</fullName>
    </submittedName>
</protein>
<dbReference type="Gramene" id="rna45111">
    <property type="protein sequence ID" value="RHN39115.1"/>
    <property type="gene ID" value="gene45111"/>
</dbReference>
<dbReference type="OMA" id="EASCQCA"/>
<evidence type="ECO:0000313" key="1">
    <source>
        <dbReference type="EMBL" id="AET01477.1"/>
    </source>
</evidence>
<dbReference type="STRING" id="3880.G7LFY1"/>
<dbReference type="PaxDb" id="3880-AET01477"/>
<name>G7LFY1_MEDTR</name>
<sequence>MANTSCPIELEPRTLNEVQLTEARELAAEVVEMFEPSEASALFVEGIVHPIKEETHMDENEKQVEKLIDFTKKTETIPYEEVCQCQCSCSAESQAYIVDVKEPLSAPF</sequence>
<dbReference type="PANTHER" id="PTHR34808">
    <property type="entry name" value="EXPRESSED PROTEIN"/>
    <property type="match status" value="1"/>
</dbReference>
<dbReference type="AlphaFoldDB" id="G7LFY1"/>
<organism evidence="1 4">
    <name type="scientific">Medicago truncatula</name>
    <name type="common">Barrel medic</name>
    <name type="synonym">Medicago tribuloides</name>
    <dbReference type="NCBI Taxonomy" id="3880"/>
    <lineage>
        <taxon>Eukaryota</taxon>
        <taxon>Viridiplantae</taxon>
        <taxon>Streptophyta</taxon>
        <taxon>Embryophyta</taxon>
        <taxon>Tracheophyta</taxon>
        <taxon>Spermatophyta</taxon>
        <taxon>Magnoliopsida</taxon>
        <taxon>eudicotyledons</taxon>
        <taxon>Gunneridae</taxon>
        <taxon>Pentapetalae</taxon>
        <taxon>rosids</taxon>
        <taxon>fabids</taxon>
        <taxon>Fabales</taxon>
        <taxon>Fabaceae</taxon>
        <taxon>Papilionoideae</taxon>
        <taxon>50 kb inversion clade</taxon>
        <taxon>NPAAA clade</taxon>
        <taxon>Hologalegina</taxon>
        <taxon>IRL clade</taxon>
        <taxon>Trifolieae</taxon>
        <taxon>Medicago</taxon>
    </lineage>
</organism>
<evidence type="ECO:0000313" key="5">
    <source>
        <dbReference type="Proteomes" id="UP000265566"/>
    </source>
</evidence>
<reference evidence="3" key="3">
    <citation type="submission" date="2015-04" db="UniProtKB">
        <authorList>
            <consortium name="EnsemblPlants"/>
        </authorList>
    </citation>
    <scope>IDENTIFICATION</scope>
    <source>
        <strain evidence="3">cv. Jemalong A17</strain>
    </source>
</reference>
<dbReference type="Proteomes" id="UP000002051">
    <property type="component" value="Chromosome 8"/>
</dbReference>
<keyword evidence="4" id="KW-1185">Reference proteome</keyword>
<evidence type="ECO:0000313" key="4">
    <source>
        <dbReference type="Proteomes" id="UP000002051"/>
    </source>
</evidence>
<dbReference type="EMBL" id="PSQE01000008">
    <property type="protein sequence ID" value="RHN39115.1"/>
    <property type="molecule type" value="Genomic_DNA"/>
</dbReference>
<proteinExistence type="predicted"/>
<dbReference type="eggNOG" id="ENOG502S422">
    <property type="taxonomic scope" value="Eukaryota"/>
</dbReference>
<reference evidence="1 4" key="1">
    <citation type="journal article" date="2011" name="Nature">
        <title>The Medicago genome provides insight into the evolution of rhizobial symbioses.</title>
        <authorList>
            <person name="Young N.D."/>
            <person name="Debelle F."/>
            <person name="Oldroyd G.E."/>
            <person name="Geurts R."/>
            <person name="Cannon S.B."/>
            <person name="Udvardi M.K."/>
            <person name="Benedito V.A."/>
            <person name="Mayer K.F."/>
            <person name="Gouzy J."/>
            <person name="Schoof H."/>
            <person name="Van de Peer Y."/>
            <person name="Proost S."/>
            <person name="Cook D.R."/>
            <person name="Meyers B.C."/>
            <person name="Spannagl M."/>
            <person name="Cheung F."/>
            <person name="De Mita S."/>
            <person name="Krishnakumar V."/>
            <person name="Gundlach H."/>
            <person name="Zhou S."/>
            <person name="Mudge J."/>
            <person name="Bharti A.K."/>
            <person name="Murray J.D."/>
            <person name="Naoumkina M.A."/>
            <person name="Rosen B."/>
            <person name="Silverstein K.A."/>
            <person name="Tang H."/>
            <person name="Rombauts S."/>
            <person name="Zhao P.X."/>
            <person name="Zhou P."/>
            <person name="Barbe V."/>
            <person name="Bardou P."/>
            <person name="Bechner M."/>
            <person name="Bellec A."/>
            <person name="Berger A."/>
            <person name="Berges H."/>
            <person name="Bidwell S."/>
            <person name="Bisseling T."/>
            <person name="Choisne N."/>
            <person name="Couloux A."/>
            <person name="Denny R."/>
            <person name="Deshpande S."/>
            <person name="Dai X."/>
            <person name="Doyle J.J."/>
            <person name="Dudez A.M."/>
            <person name="Farmer A.D."/>
            <person name="Fouteau S."/>
            <person name="Franken C."/>
            <person name="Gibelin C."/>
            <person name="Gish J."/>
            <person name="Goldstein S."/>
            <person name="Gonzalez A.J."/>
            <person name="Green P.J."/>
            <person name="Hallab A."/>
            <person name="Hartog M."/>
            <person name="Hua A."/>
            <person name="Humphray S.J."/>
            <person name="Jeong D.H."/>
            <person name="Jing Y."/>
            <person name="Jocker A."/>
            <person name="Kenton S.M."/>
            <person name="Kim D.J."/>
            <person name="Klee K."/>
            <person name="Lai H."/>
            <person name="Lang C."/>
            <person name="Lin S."/>
            <person name="Macmil S.L."/>
            <person name="Magdelenat G."/>
            <person name="Matthews L."/>
            <person name="McCorrison J."/>
            <person name="Monaghan E.L."/>
            <person name="Mun J.H."/>
            <person name="Najar F.Z."/>
            <person name="Nicholson C."/>
            <person name="Noirot C."/>
            <person name="O'Bleness M."/>
            <person name="Paule C.R."/>
            <person name="Poulain J."/>
            <person name="Prion F."/>
            <person name="Qin B."/>
            <person name="Qu C."/>
            <person name="Retzel E.F."/>
            <person name="Riddle C."/>
            <person name="Sallet E."/>
            <person name="Samain S."/>
            <person name="Samson N."/>
            <person name="Sanders I."/>
            <person name="Saurat O."/>
            <person name="Scarpelli C."/>
            <person name="Schiex T."/>
            <person name="Segurens B."/>
            <person name="Severin A.J."/>
            <person name="Sherrier D.J."/>
            <person name="Shi R."/>
            <person name="Sims S."/>
            <person name="Singer S.R."/>
            <person name="Sinharoy S."/>
            <person name="Sterck L."/>
            <person name="Viollet A."/>
            <person name="Wang B.B."/>
            <person name="Wang K."/>
            <person name="Wang M."/>
            <person name="Wang X."/>
            <person name="Warfsmann J."/>
            <person name="Weissenbach J."/>
            <person name="White D.D."/>
            <person name="White J.D."/>
            <person name="Wiley G.B."/>
            <person name="Wincker P."/>
            <person name="Xing Y."/>
            <person name="Yang L."/>
            <person name="Yao Z."/>
            <person name="Ying F."/>
            <person name="Zhai J."/>
            <person name="Zhou L."/>
            <person name="Zuber A."/>
            <person name="Denarie J."/>
            <person name="Dixon R.A."/>
            <person name="May G.D."/>
            <person name="Schwartz D.C."/>
            <person name="Rogers J."/>
            <person name="Quetier F."/>
            <person name="Town C.D."/>
            <person name="Roe B.A."/>
        </authorList>
    </citation>
    <scope>NUCLEOTIDE SEQUENCE [LARGE SCALE GENOMIC DNA]</scope>
    <source>
        <strain evidence="1">A17</strain>
        <strain evidence="3 4">cv. Jemalong A17</strain>
    </source>
</reference>
<dbReference type="KEGG" id="mtr:11434493"/>
<accession>G7LFY1</accession>
<gene>
    <name evidence="3" type="primary">11434493</name>
    <name evidence="1" type="ordered locus">MTR_8g013930</name>
    <name evidence="2" type="ORF">MtrunA17_Chr8g0340391</name>
</gene>
<dbReference type="EnsemblPlants" id="AET01477">
    <property type="protein sequence ID" value="AET01477"/>
    <property type="gene ID" value="MTR_8g013930"/>
</dbReference>
<dbReference type="OrthoDB" id="1719804at2759"/>
<evidence type="ECO:0000313" key="2">
    <source>
        <dbReference type="EMBL" id="RHN39115.1"/>
    </source>
</evidence>
<reference evidence="2" key="5">
    <citation type="journal article" date="2018" name="Nat. Plants">
        <title>Whole-genome landscape of Medicago truncatula symbiotic genes.</title>
        <authorList>
            <person name="Pecrix Y."/>
            <person name="Gamas P."/>
            <person name="Carrere S."/>
        </authorList>
    </citation>
    <scope>NUCLEOTIDE SEQUENCE</scope>
    <source>
        <tissue evidence="2">Leaves</tissue>
    </source>
</reference>